<name>A0A3S5WUN8_AERCA</name>
<dbReference type="Proteomes" id="UP000266778">
    <property type="component" value="Chromosome"/>
</dbReference>
<accession>A0A3S5WUN8</accession>
<evidence type="ECO:0000313" key="3">
    <source>
        <dbReference type="Proteomes" id="UP000266778"/>
    </source>
</evidence>
<proteinExistence type="predicted"/>
<protein>
    <submittedName>
        <fullName evidence="2">Uncharacterized protein</fullName>
    </submittedName>
</protein>
<gene>
    <name evidence="2" type="ORF">C1C91_20425</name>
</gene>
<evidence type="ECO:0000256" key="1">
    <source>
        <dbReference type="SAM" id="MobiDB-lite"/>
    </source>
</evidence>
<feature type="region of interest" description="Disordered" evidence="1">
    <location>
        <begin position="56"/>
        <end position="92"/>
    </location>
</feature>
<sequence>MTMTPRGFFDCLDLAATEQRQAQAVEVEPVDDQSTDADPAAEVAAFVDRPASPVIEATKPAARSGGNASSYGSSARSTPLAEAAGFYGTGSR</sequence>
<reference evidence="2" key="1">
    <citation type="journal article" date="2019" name="J Environ">
        <title>Genetic characterization and potential molecular dissemination mechanism of tet (31) gene in Aeromonas caviae from an oxytetracycline wastewater treatment system.</title>
        <authorList>
            <person name="Shi Y."/>
            <person name="Tian Z."/>
            <person name="Leclercq S.O."/>
            <person name="Zhang H."/>
            <person name="Yang M."/>
            <person name="Zhang Y."/>
        </authorList>
    </citation>
    <scope>NUCLEOTIDE SEQUENCE</scope>
    <source>
        <strain evidence="2">T25-39</strain>
    </source>
</reference>
<evidence type="ECO:0000313" key="2">
    <source>
        <dbReference type="EMBL" id="AXB07001.1"/>
    </source>
</evidence>
<feature type="compositionally biased region" description="Low complexity" evidence="1">
    <location>
        <begin position="61"/>
        <end position="77"/>
    </location>
</feature>
<dbReference type="EMBL" id="CP025706">
    <property type="protein sequence ID" value="AXB07001.1"/>
    <property type="molecule type" value="Genomic_DNA"/>
</dbReference>
<organism evidence="2 3">
    <name type="scientific">Aeromonas caviae</name>
    <name type="common">Aeromonas punctata</name>
    <dbReference type="NCBI Taxonomy" id="648"/>
    <lineage>
        <taxon>Bacteria</taxon>
        <taxon>Pseudomonadati</taxon>
        <taxon>Pseudomonadota</taxon>
        <taxon>Gammaproteobacteria</taxon>
        <taxon>Aeromonadales</taxon>
        <taxon>Aeromonadaceae</taxon>
        <taxon>Aeromonas</taxon>
    </lineage>
</organism>
<dbReference type="AlphaFoldDB" id="A0A3S5WUN8"/>